<sequence length="251" mass="27980">MILGYPLSESHKGTSVFRSLKLKVICESRRTTPRLRPIRLGARQTLIVEQRALFESVMEAVQSYDEGEEPRARAFFVDGPEEWVELPERSPGPVSLPFFWKAGRLPTVLISFPVPLDKDSVCNITVESTEAQKLKECTGKYGMISPRSSLALHHGIDVLAGVIDKSGSSPRDRCFGREKLSTMSSIVITDKENSNKVCSVDTFDRILCCFSENNSIPSRLSSHVTLHKGVPDNFDVKIKGAPQLVIEYIQI</sequence>
<dbReference type="AlphaFoldDB" id="A0A7R9EKK9"/>
<accession>A0A7R9EKK9</accession>
<dbReference type="SUPFAM" id="SSF51283">
    <property type="entry name" value="dUTPase-like"/>
    <property type="match status" value="1"/>
</dbReference>
<reference evidence="1" key="1">
    <citation type="submission" date="2020-11" db="EMBL/GenBank/DDBJ databases">
        <authorList>
            <person name="Tran Van P."/>
        </authorList>
    </citation>
    <scope>NUCLEOTIDE SEQUENCE</scope>
</reference>
<dbReference type="InterPro" id="IPR036157">
    <property type="entry name" value="dUTPase-like_sf"/>
</dbReference>
<name>A0A7R9EKK9_9NEOP</name>
<gene>
    <name evidence="1" type="ORF">TMSB3V08_LOCUS11972</name>
</gene>
<protein>
    <submittedName>
        <fullName evidence="1">Uncharacterized protein</fullName>
    </submittedName>
</protein>
<organism evidence="1">
    <name type="scientific">Timema monikensis</name>
    <dbReference type="NCBI Taxonomy" id="170555"/>
    <lineage>
        <taxon>Eukaryota</taxon>
        <taxon>Metazoa</taxon>
        <taxon>Ecdysozoa</taxon>
        <taxon>Arthropoda</taxon>
        <taxon>Hexapoda</taxon>
        <taxon>Insecta</taxon>
        <taxon>Pterygota</taxon>
        <taxon>Neoptera</taxon>
        <taxon>Polyneoptera</taxon>
        <taxon>Phasmatodea</taxon>
        <taxon>Timematodea</taxon>
        <taxon>Timematoidea</taxon>
        <taxon>Timematidae</taxon>
        <taxon>Timema</taxon>
    </lineage>
</organism>
<proteinExistence type="predicted"/>
<evidence type="ECO:0000313" key="1">
    <source>
        <dbReference type="EMBL" id="CAD7435325.1"/>
    </source>
</evidence>
<dbReference type="EMBL" id="OB799641">
    <property type="protein sequence ID" value="CAD7435325.1"/>
    <property type="molecule type" value="Genomic_DNA"/>
</dbReference>